<dbReference type="InterPro" id="IPR000933">
    <property type="entry name" value="Glyco_hydro_29"/>
</dbReference>
<dbReference type="GO" id="GO:0005764">
    <property type="term" value="C:lysosome"/>
    <property type="evidence" value="ECO:0007669"/>
    <property type="project" value="TreeGrafter"/>
</dbReference>
<dbReference type="GO" id="GO:0004560">
    <property type="term" value="F:alpha-L-fucosidase activity"/>
    <property type="evidence" value="ECO:0007669"/>
    <property type="project" value="InterPro"/>
</dbReference>
<evidence type="ECO:0000256" key="1">
    <source>
        <dbReference type="ARBA" id="ARBA00004071"/>
    </source>
</evidence>
<keyword evidence="10" id="KW-1185">Reference proteome</keyword>
<evidence type="ECO:0000256" key="2">
    <source>
        <dbReference type="ARBA" id="ARBA00007951"/>
    </source>
</evidence>
<protein>
    <recommendedName>
        <fullName evidence="3">alpha-L-fucosidase</fullName>
        <ecNumber evidence="3">3.2.1.51</ecNumber>
    </recommendedName>
</protein>
<dbReference type="KEGG" id="mcad:Pan265_13490"/>
<reference evidence="9 10" key="1">
    <citation type="submission" date="2019-02" db="EMBL/GenBank/DDBJ databases">
        <title>Deep-cultivation of Planctomycetes and their phenomic and genomic characterization uncovers novel biology.</title>
        <authorList>
            <person name="Wiegand S."/>
            <person name="Jogler M."/>
            <person name="Boedeker C."/>
            <person name="Pinto D."/>
            <person name="Vollmers J."/>
            <person name="Rivas-Marin E."/>
            <person name="Kohn T."/>
            <person name="Peeters S.H."/>
            <person name="Heuer A."/>
            <person name="Rast P."/>
            <person name="Oberbeckmann S."/>
            <person name="Bunk B."/>
            <person name="Jeske O."/>
            <person name="Meyerdierks A."/>
            <person name="Storesund J.E."/>
            <person name="Kallscheuer N."/>
            <person name="Luecker S."/>
            <person name="Lage O.M."/>
            <person name="Pohl T."/>
            <person name="Merkel B.J."/>
            <person name="Hornburger P."/>
            <person name="Mueller R.-W."/>
            <person name="Bruemmer F."/>
            <person name="Labrenz M."/>
            <person name="Spormann A.M."/>
            <person name="Op den Camp H."/>
            <person name="Overmann J."/>
            <person name="Amann R."/>
            <person name="Jetten M.S.M."/>
            <person name="Mascher T."/>
            <person name="Medema M.H."/>
            <person name="Devos D.P."/>
            <person name="Kaster A.-K."/>
            <person name="Ovreas L."/>
            <person name="Rohde M."/>
            <person name="Galperin M.Y."/>
            <person name="Jogler C."/>
        </authorList>
    </citation>
    <scope>NUCLEOTIDE SEQUENCE [LARGE SCALE GENOMIC DNA]</scope>
    <source>
        <strain evidence="9 10">Pan265</strain>
    </source>
</reference>
<dbReference type="PIRSF" id="PIRSF001092">
    <property type="entry name" value="Alpha-L-fucosidase"/>
    <property type="match status" value="1"/>
</dbReference>
<dbReference type="AlphaFoldDB" id="A0A518BWZ8"/>
<sequence length="458" mass="51280">MSDSVPCPRTATPRPGQAWFDDARFGIFIHWGVYAVSARGEWEIYRDAVPKEVYRGYAERFVADRFDPEAWAEQVAASGAKYVVLTAKHHDGFCMFDSRHTDWKVTRTPLGRDVVAEVADAVRAVGLRFGVYYSIWDLWHAGLDGGMAGIDAEGHAGFSEDPDAWRPSAAGIAYLHGQVEELLTGYGKIDLLWFDVRRAGAEAYDGARLMRRIRALQPDILVNDRLVLGDAEIEDPDLLPDIITPENKIPPRGLRDASGRPVRWESCMCLNEHWGYCRDDRSYRSPRAVMESIAEIASKGGNLLLNIGPTARGEFPEPWYGDVLRGTGRWLSRQGESVYGTGPMVISSRGEPVHRWFTDSFKWRVAYTQRGDTLYAHVLRSSVDGLLSLPAMDGYRIARITLMDDGSDVRFVRGSHLSRKPDEWTVMMPRHCGDDDSVVTLEIRLEPETALGDRGGAS</sequence>
<dbReference type="PRINTS" id="PR00741">
    <property type="entry name" value="GLHYDRLASE29"/>
</dbReference>
<dbReference type="Pfam" id="PF01120">
    <property type="entry name" value="Alpha_L_fucos"/>
    <property type="match status" value="1"/>
</dbReference>
<dbReference type="GO" id="GO:0006004">
    <property type="term" value="P:fucose metabolic process"/>
    <property type="evidence" value="ECO:0007669"/>
    <property type="project" value="InterPro"/>
</dbReference>
<feature type="domain" description="Glycoside hydrolase family 29 N-terminal" evidence="8">
    <location>
        <begin position="14"/>
        <end position="336"/>
    </location>
</feature>
<dbReference type="InterPro" id="IPR016286">
    <property type="entry name" value="FUC_metazoa-typ"/>
</dbReference>
<dbReference type="OrthoDB" id="9760597at2"/>
<dbReference type="GO" id="GO:0016139">
    <property type="term" value="P:glycoside catabolic process"/>
    <property type="evidence" value="ECO:0007669"/>
    <property type="project" value="TreeGrafter"/>
</dbReference>
<evidence type="ECO:0000256" key="4">
    <source>
        <dbReference type="ARBA" id="ARBA00022729"/>
    </source>
</evidence>
<dbReference type="RefSeq" id="WP_145445646.1">
    <property type="nucleotide sequence ID" value="NZ_CP036280.1"/>
</dbReference>
<accession>A0A518BWZ8</accession>
<organism evidence="9 10">
    <name type="scientific">Mucisphaera calidilacus</name>
    <dbReference type="NCBI Taxonomy" id="2527982"/>
    <lineage>
        <taxon>Bacteria</taxon>
        <taxon>Pseudomonadati</taxon>
        <taxon>Planctomycetota</taxon>
        <taxon>Phycisphaerae</taxon>
        <taxon>Phycisphaerales</taxon>
        <taxon>Phycisphaeraceae</taxon>
        <taxon>Mucisphaera</taxon>
    </lineage>
</organism>
<evidence type="ECO:0000256" key="5">
    <source>
        <dbReference type="ARBA" id="ARBA00022801"/>
    </source>
</evidence>
<gene>
    <name evidence="9" type="ORF">Pan265_13490</name>
</gene>
<keyword evidence="5" id="KW-0378">Hydrolase</keyword>
<evidence type="ECO:0000256" key="6">
    <source>
        <dbReference type="ARBA" id="ARBA00023295"/>
    </source>
</evidence>
<evidence type="ECO:0000256" key="3">
    <source>
        <dbReference type="ARBA" id="ARBA00012662"/>
    </source>
</evidence>
<feature type="site" description="May be important for catalysis" evidence="7">
    <location>
        <position position="267"/>
    </location>
</feature>
<dbReference type="EMBL" id="CP036280">
    <property type="protein sequence ID" value="QDU71499.1"/>
    <property type="molecule type" value="Genomic_DNA"/>
</dbReference>
<evidence type="ECO:0000313" key="9">
    <source>
        <dbReference type="EMBL" id="QDU71499.1"/>
    </source>
</evidence>
<dbReference type="EC" id="3.2.1.51" evidence="3"/>
<evidence type="ECO:0000313" key="10">
    <source>
        <dbReference type="Proteomes" id="UP000320386"/>
    </source>
</evidence>
<dbReference type="InterPro" id="IPR017853">
    <property type="entry name" value="GH"/>
</dbReference>
<keyword evidence="4" id="KW-0732">Signal</keyword>
<dbReference type="PANTHER" id="PTHR10030:SF37">
    <property type="entry name" value="ALPHA-L-FUCOSIDASE-RELATED"/>
    <property type="match status" value="1"/>
</dbReference>
<keyword evidence="6" id="KW-0326">Glycosidase</keyword>
<comment type="similarity">
    <text evidence="2">Belongs to the glycosyl hydrolase 29 family.</text>
</comment>
<dbReference type="PANTHER" id="PTHR10030">
    <property type="entry name" value="ALPHA-L-FUCOSIDASE"/>
    <property type="match status" value="1"/>
</dbReference>
<dbReference type="InterPro" id="IPR057739">
    <property type="entry name" value="Glyco_hydro_29_N"/>
</dbReference>
<dbReference type="Proteomes" id="UP000320386">
    <property type="component" value="Chromosome"/>
</dbReference>
<dbReference type="SMART" id="SM00812">
    <property type="entry name" value="Alpha_L_fucos"/>
    <property type="match status" value="1"/>
</dbReference>
<name>A0A518BWZ8_9BACT</name>
<proteinExistence type="inferred from homology"/>
<comment type="function">
    <text evidence="1">Alpha-L-fucosidase is responsible for hydrolyzing the alpha-1,6-linked fucose joined to the reducing-end N-acetylglucosamine of the carbohydrate moieties of glycoproteins.</text>
</comment>
<evidence type="ECO:0000256" key="7">
    <source>
        <dbReference type="PIRSR" id="PIRSR001092-1"/>
    </source>
</evidence>
<dbReference type="Gene3D" id="3.20.20.80">
    <property type="entry name" value="Glycosidases"/>
    <property type="match status" value="1"/>
</dbReference>
<dbReference type="SUPFAM" id="SSF51445">
    <property type="entry name" value="(Trans)glycosidases"/>
    <property type="match status" value="1"/>
</dbReference>
<evidence type="ECO:0000259" key="8">
    <source>
        <dbReference type="Pfam" id="PF01120"/>
    </source>
</evidence>